<keyword evidence="3" id="KW-1185">Reference proteome</keyword>
<gene>
    <name evidence="2" type="ORF">T310_0014</name>
</gene>
<comment type="caution">
    <text evidence="2">The sequence shown here is derived from an EMBL/GenBank/DDBJ whole genome shotgun (WGS) entry which is preliminary data.</text>
</comment>
<evidence type="ECO:0000259" key="1">
    <source>
        <dbReference type="Pfam" id="PF08240"/>
    </source>
</evidence>
<reference evidence="2 3" key="1">
    <citation type="submission" date="2015-04" db="EMBL/GenBank/DDBJ databases">
        <authorList>
            <person name="Heijne W.H."/>
            <person name="Fedorova N.D."/>
            <person name="Nierman W.C."/>
            <person name="Vollebregt A.W."/>
            <person name="Zhao Z."/>
            <person name="Wu L."/>
            <person name="Kumar M."/>
            <person name="Stam H."/>
            <person name="van den Berg M.A."/>
            <person name="Pel H.J."/>
        </authorList>
    </citation>
    <scope>NUCLEOTIDE SEQUENCE [LARGE SCALE GENOMIC DNA]</scope>
    <source>
        <strain evidence="2 3">CBS 393.64</strain>
    </source>
</reference>
<dbReference type="GeneID" id="25312078"/>
<protein>
    <recommendedName>
        <fullName evidence="1">Alcohol dehydrogenase-like N-terminal domain-containing protein</fullName>
    </recommendedName>
</protein>
<dbReference type="Pfam" id="PF08240">
    <property type="entry name" value="ADH_N"/>
    <property type="match status" value="1"/>
</dbReference>
<dbReference type="SUPFAM" id="SSF50129">
    <property type="entry name" value="GroES-like"/>
    <property type="match status" value="1"/>
</dbReference>
<name>A0A0F4Z614_RASE3</name>
<dbReference type="Gene3D" id="3.90.180.10">
    <property type="entry name" value="Medium-chain alcohol dehydrogenases, catalytic domain"/>
    <property type="match status" value="1"/>
</dbReference>
<organism evidence="2 3">
    <name type="scientific">Rasamsonia emersonii (strain ATCC 16479 / CBS 393.64 / IMI 116815)</name>
    <dbReference type="NCBI Taxonomy" id="1408163"/>
    <lineage>
        <taxon>Eukaryota</taxon>
        <taxon>Fungi</taxon>
        <taxon>Dikarya</taxon>
        <taxon>Ascomycota</taxon>
        <taxon>Pezizomycotina</taxon>
        <taxon>Eurotiomycetes</taxon>
        <taxon>Eurotiomycetidae</taxon>
        <taxon>Eurotiales</taxon>
        <taxon>Trichocomaceae</taxon>
        <taxon>Rasamsonia</taxon>
    </lineage>
</organism>
<evidence type="ECO:0000313" key="2">
    <source>
        <dbReference type="EMBL" id="KKA25942.1"/>
    </source>
</evidence>
<dbReference type="Proteomes" id="UP000053958">
    <property type="component" value="Unassembled WGS sequence"/>
</dbReference>
<dbReference type="RefSeq" id="XP_013332554.1">
    <property type="nucleotide sequence ID" value="XM_013477100.1"/>
</dbReference>
<dbReference type="STRING" id="1408163.A0A0F4Z614"/>
<dbReference type="InterPro" id="IPR013154">
    <property type="entry name" value="ADH-like_N"/>
</dbReference>
<sequence>MQKCLLPDNCMAVKSYRVCWTDLHIYNGDYDARMPVVTGHETSRIVDKIGANLIEFKIASPTLLTSIHRILSVSFQSQKEALGSSQHKPNKAQSCTLTEAPFDNGEYLWRIHPVKYKFTSTGICDHVSGIFFSFPRTCAYAEYYLDRMH</sequence>
<proteinExistence type="predicted"/>
<dbReference type="InterPro" id="IPR011032">
    <property type="entry name" value="GroES-like_sf"/>
</dbReference>
<evidence type="ECO:0000313" key="3">
    <source>
        <dbReference type="Proteomes" id="UP000053958"/>
    </source>
</evidence>
<dbReference type="AlphaFoldDB" id="A0A0F4Z614"/>
<dbReference type="EMBL" id="LASV01000003">
    <property type="protein sequence ID" value="KKA25942.1"/>
    <property type="molecule type" value="Genomic_DNA"/>
</dbReference>
<accession>A0A0F4Z614</accession>
<feature type="domain" description="Alcohol dehydrogenase-like N-terminal" evidence="1">
    <location>
        <begin position="12"/>
        <end position="58"/>
    </location>
</feature>